<dbReference type="InterPro" id="IPR044770">
    <property type="entry name" value="MFS_spinster-like"/>
</dbReference>
<feature type="transmembrane region" description="Helical" evidence="6">
    <location>
        <begin position="92"/>
        <end position="112"/>
    </location>
</feature>
<gene>
    <name evidence="8" type="ORF">EGY25_00615</name>
</gene>
<feature type="transmembrane region" description="Helical" evidence="6">
    <location>
        <begin position="151"/>
        <end position="178"/>
    </location>
</feature>
<protein>
    <submittedName>
        <fullName evidence="8">MFS transporter</fullName>
    </submittedName>
</protein>
<keyword evidence="5 6" id="KW-0472">Membrane</keyword>
<feature type="transmembrane region" description="Helical" evidence="6">
    <location>
        <begin position="348"/>
        <end position="370"/>
    </location>
</feature>
<keyword evidence="9" id="KW-1185">Reference proteome</keyword>
<dbReference type="PANTHER" id="PTHR23505:SF79">
    <property type="entry name" value="PROTEIN SPINSTER"/>
    <property type="match status" value="1"/>
</dbReference>
<evidence type="ECO:0000256" key="2">
    <source>
        <dbReference type="ARBA" id="ARBA00022448"/>
    </source>
</evidence>
<accession>A0A4Y9S562</accession>
<organism evidence="8 9">
    <name type="scientific">Brevundimonas intermedia</name>
    <dbReference type="NCBI Taxonomy" id="74315"/>
    <lineage>
        <taxon>Bacteria</taxon>
        <taxon>Pseudomonadati</taxon>
        <taxon>Pseudomonadota</taxon>
        <taxon>Alphaproteobacteria</taxon>
        <taxon>Caulobacterales</taxon>
        <taxon>Caulobacteraceae</taxon>
        <taxon>Brevundimonas</taxon>
    </lineage>
</organism>
<dbReference type="Gene3D" id="1.20.1250.20">
    <property type="entry name" value="MFS general substrate transporter like domains"/>
    <property type="match status" value="1"/>
</dbReference>
<reference evidence="8 9" key="1">
    <citation type="submission" date="2019-03" db="EMBL/GenBank/DDBJ databases">
        <title>Draft genome of Brevundimonas sp. a heavy metal resistant soil bacteria.</title>
        <authorList>
            <person name="Soto J."/>
        </authorList>
    </citation>
    <scope>NUCLEOTIDE SEQUENCE [LARGE SCALE GENOMIC DNA]</scope>
    <source>
        <strain evidence="8 9">B-10</strain>
    </source>
</reference>
<comment type="caution">
    <text evidence="8">The sequence shown here is derived from an EMBL/GenBank/DDBJ whole genome shotgun (WGS) entry which is preliminary data.</text>
</comment>
<keyword evidence="2" id="KW-0813">Transport</keyword>
<evidence type="ECO:0000313" key="9">
    <source>
        <dbReference type="Proteomes" id="UP000298216"/>
    </source>
</evidence>
<feature type="transmembrane region" description="Helical" evidence="6">
    <location>
        <begin position="198"/>
        <end position="217"/>
    </location>
</feature>
<dbReference type="RefSeq" id="WP_135193126.1">
    <property type="nucleotide sequence ID" value="NZ_SPVH01000001.1"/>
</dbReference>
<proteinExistence type="predicted"/>
<dbReference type="GO" id="GO:0022857">
    <property type="term" value="F:transmembrane transporter activity"/>
    <property type="evidence" value="ECO:0007669"/>
    <property type="project" value="InterPro"/>
</dbReference>
<evidence type="ECO:0000256" key="5">
    <source>
        <dbReference type="ARBA" id="ARBA00023136"/>
    </source>
</evidence>
<dbReference type="EMBL" id="SPVH01000001">
    <property type="protein sequence ID" value="TFW15129.1"/>
    <property type="molecule type" value="Genomic_DNA"/>
</dbReference>
<dbReference type="PROSITE" id="PS50850">
    <property type="entry name" value="MFS"/>
    <property type="match status" value="1"/>
</dbReference>
<evidence type="ECO:0000259" key="7">
    <source>
        <dbReference type="PROSITE" id="PS50850"/>
    </source>
</evidence>
<feature type="transmembrane region" description="Helical" evidence="6">
    <location>
        <begin position="118"/>
        <end position="139"/>
    </location>
</feature>
<dbReference type="Proteomes" id="UP000298216">
    <property type="component" value="Unassembled WGS sequence"/>
</dbReference>
<feature type="transmembrane region" description="Helical" evidence="6">
    <location>
        <begin position="21"/>
        <end position="44"/>
    </location>
</feature>
<feature type="transmembrane region" description="Helical" evidence="6">
    <location>
        <begin position="291"/>
        <end position="312"/>
    </location>
</feature>
<dbReference type="InterPro" id="IPR020846">
    <property type="entry name" value="MFS_dom"/>
</dbReference>
<dbReference type="PANTHER" id="PTHR23505">
    <property type="entry name" value="SPINSTER"/>
    <property type="match status" value="1"/>
</dbReference>
<feature type="transmembrane region" description="Helical" evidence="6">
    <location>
        <begin position="382"/>
        <end position="401"/>
    </location>
</feature>
<dbReference type="GO" id="GO:0016020">
    <property type="term" value="C:membrane"/>
    <property type="evidence" value="ECO:0007669"/>
    <property type="project" value="UniProtKB-SubCell"/>
</dbReference>
<comment type="subcellular location">
    <subcellularLocation>
        <location evidence="1">Membrane</location>
        <topology evidence="1">Multi-pass membrane protein</topology>
    </subcellularLocation>
</comment>
<feature type="transmembrane region" description="Helical" evidence="6">
    <location>
        <begin position="248"/>
        <end position="271"/>
    </location>
</feature>
<evidence type="ECO:0000313" key="8">
    <source>
        <dbReference type="EMBL" id="TFW15129.1"/>
    </source>
</evidence>
<evidence type="ECO:0000256" key="1">
    <source>
        <dbReference type="ARBA" id="ARBA00004141"/>
    </source>
</evidence>
<evidence type="ECO:0000256" key="4">
    <source>
        <dbReference type="ARBA" id="ARBA00022989"/>
    </source>
</evidence>
<feature type="transmembrane region" description="Helical" evidence="6">
    <location>
        <begin position="413"/>
        <end position="434"/>
    </location>
</feature>
<dbReference type="AlphaFoldDB" id="A0A4Y9S562"/>
<dbReference type="InterPro" id="IPR036259">
    <property type="entry name" value="MFS_trans_sf"/>
</dbReference>
<keyword evidence="3 6" id="KW-0812">Transmembrane</keyword>
<keyword evidence="4 6" id="KW-1133">Transmembrane helix</keyword>
<feature type="domain" description="Major facilitator superfamily (MFS) profile" evidence="7">
    <location>
        <begin position="26"/>
        <end position="437"/>
    </location>
</feature>
<dbReference type="InterPro" id="IPR011701">
    <property type="entry name" value="MFS"/>
</dbReference>
<evidence type="ECO:0000256" key="6">
    <source>
        <dbReference type="SAM" id="Phobius"/>
    </source>
</evidence>
<dbReference type="Pfam" id="PF07690">
    <property type="entry name" value="MFS_1"/>
    <property type="match status" value="1"/>
</dbReference>
<name>A0A4Y9S562_9CAUL</name>
<dbReference type="OrthoDB" id="9800416at2"/>
<sequence length="467" mass="48069">MSTIAQPDVPEVGIIEAPAPFSAWFAVAVLVGVTIFSFVDRQILAVVASPLKASLGLTDLELGALQGLGLAFFAAVATYPIAWLADRFDRRLILCIGIAVWSLATATCAFQTTFEGLLIATIGIAIGEAGLGPIVWAVIPDLFPGRQRAAANLVYFLAAILGTALGLGISGATFGWLAANGAALSGFLGEMEPWRATLLFVALPGPLFILLVATLRLKGSRAAAKASAAAFATVLADSGFVAYARRHIVTLSCVFAAIAAYNIGIASTLVWLPTALPRIFAIDPATVSVQLGLAIGPASLIGVGVSALCVKFWRGDRVVMAPRLAAIAFLAAAVPTAFLPFVTESWQAMALVGVQFAAGIAAASVLPSIVQDISPPHLRARNFGLMTVVALVPQGLSPLVIGALSDAVGGPHGLIAAIALVGAPAWVLAAGLIWRSENAFRRTVAEVQSASPLTVAPGQAHDMETGR</sequence>
<dbReference type="SUPFAM" id="SSF103473">
    <property type="entry name" value="MFS general substrate transporter"/>
    <property type="match status" value="1"/>
</dbReference>
<feature type="transmembrane region" description="Helical" evidence="6">
    <location>
        <begin position="324"/>
        <end position="342"/>
    </location>
</feature>
<evidence type="ECO:0000256" key="3">
    <source>
        <dbReference type="ARBA" id="ARBA00022692"/>
    </source>
</evidence>
<feature type="transmembrane region" description="Helical" evidence="6">
    <location>
        <begin position="64"/>
        <end position="85"/>
    </location>
</feature>